<evidence type="ECO:0000313" key="2">
    <source>
        <dbReference type="EMBL" id="PTR06940.1"/>
    </source>
</evidence>
<dbReference type="AlphaFoldDB" id="A0A2T5JK86"/>
<sequence>MRTTPGLDQHQDRHAIQKPFEKIFARLAVVSPLTGRVMVVNAQRERHTVLTGLAMNGCNALEIAANAGHSSPESCQAYVDAGIDHFQRMERLVGEAFIPIADRFLGKVVREAKDRKAQQDPDAVLRDTNLTGVGSCEIGGCRAVEAGVAPVACYTCRKFRAWAEGPHEALLVNLLARQSEFIEAGHSEVAETRTATIVAITDLLEAIRQREAADG</sequence>
<organism evidence="2 3">
    <name type="scientific">Cereibacter azotoformans</name>
    <dbReference type="NCBI Taxonomy" id="43057"/>
    <lineage>
        <taxon>Bacteria</taxon>
        <taxon>Pseudomonadati</taxon>
        <taxon>Pseudomonadota</taxon>
        <taxon>Alphaproteobacteria</taxon>
        <taxon>Rhodobacterales</taxon>
        <taxon>Paracoccaceae</taxon>
        <taxon>Cereibacter</taxon>
    </lineage>
</organism>
<proteinExistence type="predicted"/>
<dbReference type="SUPFAM" id="SSF56349">
    <property type="entry name" value="DNA breaking-rejoining enzymes"/>
    <property type="match status" value="1"/>
</dbReference>
<protein>
    <recommendedName>
        <fullName evidence="4">Tyr recombinase domain-containing protein</fullName>
    </recommendedName>
</protein>
<comment type="caution">
    <text evidence="2">The sequence shown here is derived from an EMBL/GenBank/DDBJ whole genome shotgun (WGS) entry which is preliminary data.</text>
</comment>
<name>A0A2T5JK86_9RHOB</name>
<gene>
    <name evidence="2" type="ORF">C8J28_1451</name>
</gene>
<keyword evidence="1" id="KW-0233">DNA recombination</keyword>
<dbReference type="GO" id="GO:0006310">
    <property type="term" value="P:DNA recombination"/>
    <property type="evidence" value="ECO:0007669"/>
    <property type="project" value="UniProtKB-KW"/>
</dbReference>
<dbReference type="InterPro" id="IPR013762">
    <property type="entry name" value="Integrase-like_cat_sf"/>
</dbReference>
<dbReference type="Proteomes" id="UP000244060">
    <property type="component" value="Unassembled WGS sequence"/>
</dbReference>
<keyword evidence="3" id="KW-1185">Reference proteome</keyword>
<reference evidence="2 3" key="1">
    <citation type="submission" date="2018-04" db="EMBL/GenBank/DDBJ databases">
        <title>Genomic Encyclopedia of Type Strains, Phase III (KMG-III): the genomes of soil and plant-associated and newly described type strains.</title>
        <authorList>
            <person name="Whitman W."/>
        </authorList>
    </citation>
    <scope>NUCLEOTIDE SEQUENCE [LARGE SCALE GENOMIC DNA]</scope>
    <source>
        <strain evidence="2 3">KA25</strain>
    </source>
</reference>
<dbReference type="GO" id="GO:0003677">
    <property type="term" value="F:DNA binding"/>
    <property type="evidence" value="ECO:0007669"/>
    <property type="project" value="InterPro"/>
</dbReference>
<dbReference type="Gene3D" id="1.10.443.10">
    <property type="entry name" value="Intergrase catalytic core"/>
    <property type="match status" value="1"/>
</dbReference>
<dbReference type="InterPro" id="IPR011010">
    <property type="entry name" value="DNA_brk_join_enz"/>
</dbReference>
<evidence type="ECO:0008006" key="4">
    <source>
        <dbReference type="Google" id="ProtNLM"/>
    </source>
</evidence>
<dbReference type="GO" id="GO:0015074">
    <property type="term" value="P:DNA integration"/>
    <property type="evidence" value="ECO:0007669"/>
    <property type="project" value="InterPro"/>
</dbReference>
<evidence type="ECO:0000256" key="1">
    <source>
        <dbReference type="ARBA" id="ARBA00023172"/>
    </source>
</evidence>
<accession>A0A2T5JK86</accession>
<evidence type="ECO:0000313" key="3">
    <source>
        <dbReference type="Proteomes" id="UP000244060"/>
    </source>
</evidence>
<dbReference type="EMBL" id="QAOT01000045">
    <property type="protein sequence ID" value="PTR06940.1"/>
    <property type="molecule type" value="Genomic_DNA"/>
</dbReference>